<dbReference type="AlphaFoldDB" id="A0A383CL26"/>
<sequence>MAKVDFLFLDRVQVEALVPPMA</sequence>
<gene>
    <name evidence="1" type="ORF">METZ01_LOCUS485675</name>
</gene>
<proteinExistence type="predicted"/>
<name>A0A383CL26_9ZZZZ</name>
<reference evidence="1" key="1">
    <citation type="submission" date="2018-05" db="EMBL/GenBank/DDBJ databases">
        <authorList>
            <person name="Lanie J.A."/>
            <person name="Ng W.-L."/>
            <person name="Kazmierczak K.M."/>
            <person name="Andrzejewski T.M."/>
            <person name="Davidsen T.M."/>
            <person name="Wayne K.J."/>
            <person name="Tettelin H."/>
            <person name="Glass J.I."/>
            <person name="Rusch D."/>
            <person name="Podicherti R."/>
            <person name="Tsui H.-C.T."/>
            <person name="Winkler M.E."/>
        </authorList>
    </citation>
    <scope>NUCLEOTIDE SEQUENCE</scope>
</reference>
<feature type="non-terminal residue" evidence="1">
    <location>
        <position position="22"/>
    </location>
</feature>
<dbReference type="EMBL" id="UINC01209694">
    <property type="protein sequence ID" value="SVE32821.1"/>
    <property type="molecule type" value="Genomic_DNA"/>
</dbReference>
<organism evidence="1">
    <name type="scientific">marine metagenome</name>
    <dbReference type="NCBI Taxonomy" id="408172"/>
    <lineage>
        <taxon>unclassified sequences</taxon>
        <taxon>metagenomes</taxon>
        <taxon>ecological metagenomes</taxon>
    </lineage>
</organism>
<evidence type="ECO:0000313" key="1">
    <source>
        <dbReference type="EMBL" id="SVE32821.1"/>
    </source>
</evidence>
<protein>
    <submittedName>
        <fullName evidence="1">Uncharacterized protein</fullName>
    </submittedName>
</protein>
<accession>A0A383CL26</accession>